<dbReference type="AlphaFoldDB" id="A0A9K3H045"/>
<feature type="transmembrane region" description="Helical" evidence="1">
    <location>
        <begin position="26"/>
        <end position="47"/>
    </location>
</feature>
<proteinExistence type="predicted"/>
<reference evidence="2" key="2">
    <citation type="submission" date="2020-06" db="EMBL/GenBank/DDBJ databases">
        <title>Helianthus annuus Genome sequencing and assembly Release 2.</title>
        <authorList>
            <person name="Gouzy J."/>
            <person name="Langlade N."/>
            <person name="Munos S."/>
        </authorList>
    </citation>
    <scope>NUCLEOTIDE SEQUENCE</scope>
    <source>
        <tissue evidence="2">Leaves</tissue>
    </source>
</reference>
<sequence>MLTQASLTLSPLESIRKHLLDDNFELFLIIIKTMISFQSLISMIGVFSRTLANHR</sequence>
<evidence type="ECO:0000313" key="2">
    <source>
        <dbReference type="EMBL" id="KAF5761501.1"/>
    </source>
</evidence>
<accession>A0A9K3H045</accession>
<keyword evidence="3" id="KW-1185">Reference proteome</keyword>
<evidence type="ECO:0000256" key="1">
    <source>
        <dbReference type="SAM" id="Phobius"/>
    </source>
</evidence>
<comment type="caution">
    <text evidence="2">The sequence shown here is derived from an EMBL/GenBank/DDBJ whole genome shotgun (WGS) entry which is preliminary data.</text>
</comment>
<organism evidence="2 3">
    <name type="scientific">Helianthus annuus</name>
    <name type="common">Common sunflower</name>
    <dbReference type="NCBI Taxonomy" id="4232"/>
    <lineage>
        <taxon>Eukaryota</taxon>
        <taxon>Viridiplantae</taxon>
        <taxon>Streptophyta</taxon>
        <taxon>Embryophyta</taxon>
        <taxon>Tracheophyta</taxon>
        <taxon>Spermatophyta</taxon>
        <taxon>Magnoliopsida</taxon>
        <taxon>eudicotyledons</taxon>
        <taxon>Gunneridae</taxon>
        <taxon>Pentapetalae</taxon>
        <taxon>asterids</taxon>
        <taxon>campanulids</taxon>
        <taxon>Asterales</taxon>
        <taxon>Asteraceae</taxon>
        <taxon>Asteroideae</taxon>
        <taxon>Heliantheae alliance</taxon>
        <taxon>Heliantheae</taxon>
        <taxon>Helianthus</taxon>
    </lineage>
</organism>
<keyword evidence="1" id="KW-0812">Transmembrane</keyword>
<keyword evidence="1" id="KW-0472">Membrane</keyword>
<evidence type="ECO:0000313" key="3">
    <source>
        <dbReference type="Proteomes" id="UP000215914"/>
    </source>
</evidence>
<dbReference type="Proteomes" id="UP000215914">
    <property type="component" value="Unassembled WGS sequence"/>
</dbReference>
<protein>
    <submittedName>
        <fullName evidence="2">Uncharacterized protein</fullName>
    </submittedName>
</protein>
<name>A0A9K3H045_HELAN</name>
<reference evidence="2" key="1">
    <citation type="journal article" date="2017" name="Nature">
        <title>The sunflower genome provides insights into oil metabolism, flowering and Asterid evolution.</title>
        <authorList>
            <person name="Badouin H."/>
            <person name="Gouzy J."/>
            <person name="Grassa C.J."/>
            <person name="Murat F."/>
            <person name="Staton S.E."/>
            <person name="Cottret L."/>
            <person name="Lelandais-Briere C."/>
            <person name="Owens G.L."/>
            <person name="Carrere S."/>
            <person name="Mayjonade B."/>
            <person name="Legrand L."/>
            <person name="Gill N."/>
            <person name="Kane N.C."/>
            <person name="Bowers J.E."/>
            <person name="Hubner S."/>
            <person name="Bellec A."/>
            <person name="Berard A."/>
            <person name="Berges H."/>
            <person name="Blanchet N."/>
            <person name="Boniface M.C."/>
            <person name="Brunel D."/>
            <person name="Catrice O."/>
            <person name="Chaidir N."/>
            <person name="Claudel C."/>
            <person name="Donnadieu C."/>
            <person name="Faraut T."/>
            <person name="Fievet G."/>
            <person name="Helmstetter N."/>
            <person name="King M."/>
            <person name="Knapp S.J."/>
            <person name="Lai Z."/>
            <person name="Le Paslier M.C."/>
            <person name="Lippi Y."/>
            <person name="Lorenzon L."/>
            <person name="Mandel J.R."/>
            <person name="Marage G."/>
            <person name="Marchand G."/>
            <person name="Marquand E."/>
            <person name="Bret-Mestries E."/>
            <person name="Morien E."/>
            <person name="Nambeesan S."/>
            <person name="Nguyen T."/>
            <person name="Pegot-Espagnet P."/>
            <person name="Pouilly N."/>
            <person name="Raftis F."/>
            <person name="Sallet E."/>
            <person name="Schiex T."/>
            <person name="Thomas J."/>
            <person name="Vandecasteele C."/>
            <person name="Vares D."/>
            <person name="Vear F."/>
            <person name="Vautrin S."/>
            <person name="Crespi M."/>
            <person name="Mangin B."/>
            <person name="Burke J.M."/>
            <person name="Salse J."/>
            <person name="Munos S."/>
            <person name="Vincourt P."/>
            <person name="Rieseberg L.H."/>
            <person name="Langlade N.B."/>
        </authorList>
    </citation>
    <scope>NUCLEOTIDE SEQUENCE</scope>
    <source>
        <tissue evidence="2">Leaves</tissue>
    </source>
</reference>
<dbReference type="Gramene" id="mRNA:HanXRQr2_Chr16g0765811">
    <property type="protein sequence ID" value="CDS:HanXRQr2_Chr16g0765811.1"/>
    <property type="gene ID" value="HanXRQr2_Chr16g0765811"/>
</dbReference>
<dbReference type="EMBL" id="MNCJ02000331">
    <property type="protein sequence ID" value="KAF5761501.1"/>
    <property type="molecule type" value="Genomic_DNA"/>
</dbReference>
<gene>
    <name evidence="2" type="ORF">HanXRQr2_Chr16g0765811</name>
</gene>
<keyword evidence="1" id="KW-1133">Transmembrane helix</keyword>